<evidence type="ECO:0000313" key="3">
    <source>
        <dbReference type="Proteomes" id="UP000033400"/>
    </source>
</evidence>
<dbReference type="AlphaFoldDB" id="A0A0F4UL36"/>
<dbReference type="PATRIC" id="fig|294.133.peg.293"/>
<feature type="transmembrane region" description="Helical" evidence="1">
    <location>
        <begin position="210"/>
        <end position="227"/>
    </location>
</feature>
<keyword evidence="1" id="KW-0812">Transmembrane</keyword>
<feature type="transmembrane region" description="Helical" evidence="1">
    <location>
        <begin position="83"/>
        <end position="106"/>
    </location>
</feature>
<dbReference type="RefSeq" id="WP_046057095.1">
    <property type="nucleotide sequence ID" value="NZ_LACH01000108.1"/>
</dbReference>
<reference evidence="2 3" key="1">
    <citation type="submission" date="2015-03" db="EMBL/GenBank/DDBJ databases">
        <title>Comparative genomics of Pseudomonas insights into diversity of traits involved in vanlence and defense.</title>
        <authorList>
            <person name="Qin Y."/>
        </authorList>
    </citation>
    <scope>NUCLEOTIDE SEQUENCE [LARGE SCALE GENOMIC DNA]</scope>
    <source>
        <strain evidence="2 3">H24</strain>
    </source>
</reference>
<protein>
    <recommendedName>
        <fullName evidence="4">Glycosyltransferase RgtA/B/C/D-like domain-containing protein</fullName>
    </recommendedName>
</protein>
<feature type="transmembrane region" description="Helical" evidence="1">
    <location>
        <begin position="369"/>
        <end position="387"/>
    </location>
</feature>
<proteinExistence type="predicted"/>
<feature type="transmembrane region" description="Helical" evidence="1">
    <location>
        <begin position="126"/>
        <end position="153"/>
    </location>
</feature>
<organism evidence="2 3">
    <name type="scientific">Pseudomonas fluorescens</name>
    <dbReference type="NCBI Taxonomy" id="294"/>
    <lineage>
        <taxon>Bacteria</taxon>
        <taxon>Pseudomonadati</taxon>
        <taxon>Pseudomonadota</taxon>
        <taxon>Gammaproteobacteria</taxon>
        <taxon>Pseudomonadales</taxon>
        <taxon>Pseudomonadaceae</taxon>
        <taxon>Pseudomonas</taxon>
    </lineage>
</organism>
<comment type="caution">
    <text evidence="2">The sequence shown here is derived from an EMBL/GenBank/DDBJ whole genome shotgun (WGS) entry which is preliminary data.</text>
</comment>
<sequence length="450" mass="50583">MDLLGSLQHRQRFFSFCTVFVLSLVLHRIVDVSFYPFDSSLYWSLSSPSIIINFPEVARGYFYPLVLVPVHALADLVGDNGRIVFQFASSAVYAYLLTGPVTNFFLRTFGGKLSFARRTTFALLTIALFPGLFLFPLSDLPALLVLIIGVALASRANSKYWLCWLFLSGAAVSAAYNIRTIYLFAAMALFFVVLFVFMRDKSWRLRTIGMLAFVLGALIVATPQMLINKRIHGTATPLVIAMVKGKPLMAQQLYWGVVVQRYETYAGKDSLAPSLYYRDPAGIALRNLEGSSFSDPNLRGYLSMVLKHPVQFLGIYGRHFINGLDVRDGIVYAEKSSTNKSVVSFLCFTLLFFCIFIYWLRKEKRWIEAAYLAPVLLPVLAILPGAVETRFFMPVYLVLFGAVVTRFEWATFKATICQYWLLLSLIFIFLSSVSLGITSAAMACISYELP</sequence>
<dbReference type="OrthoDB" id="6008354at2"/>
<feature type="transmembrane region" description="Helical" evidence="1">
    <location>
        <begin position="182"/>
        <end position="198"/>
    </location>
</feature>
<evidence type="ECO:0008006" key="4">
    <source>
        <dbReference type="Google" id="ProtNLM"/>
    </source>
</evidence>
<feature type="transmembrane region" description="Helical" evidence="1">
    <location>
        <begin position="342"/>
        <end position="360"/>
    </location>
</feature>
<feature type="transmembrane region" description="Helical" evidence="1">
    <location>
        <begin position="12"/>
        <end position="30"/>
    </location>
</feature>
<gene>
    <name evidence="2" type="ORF">VD17_30610</name>
</gene>
<feature type="transmembrane region" description="Helical" evidence="1">
    <location>
        <begin position="419"/>
        <end position="443"/>
    </location>
</feature>
<keyword evidence="1" id="KW-0472">Membrane</keyword>
<feature type="transmembrane region" description="Helical" evidence="1">
    <location>
        <begin position="393"/>
        <end position="412"/>
    </location>
</feature>
<name>A0A0F4UL36_PSEFL</name>
<dbReference type="EMBL" id="LACH01000108">
    <property type="protein sequence ID" value="KJZ56965.1"/>
    <property type="molecule type" value="Genomic_DNA"/>
</dbReference>
<evidence type="ECO:0000313" key="2">
    <source>
        <dbReference type="EMBL" id="KJZ56965.1"/>
    </source>
</evidence>
<accession>A0A0F4UL36</accession>
<evidence type="ECO:0000256" key="1">
    <source>
        <dbReference type="SAM" id="Phobius"/>
    </source>
</evidence>
<dbReference type="Proteomes" id="UP000033400">
    <property type="component" value="Unassembled WGS sequence"/>
</dbReference>
<keyword evidence="1" id="KW-1133">Transmembrane helix</keyword>